<reference evidence="1 2" key="1">
    <citation type="submission" date="2024-02" db="EMBL/GenBank/DDBJ databases">
        <authorList>
            <person name="Saticioglu I.B."/>
        </authorList>
    </citation>
    <scope>NUCLEOTIDE SEQUENCE [LARGE SCALE GENOMIC DNA]</scope>
    <source>
        <strain evidence="1 2">Mu-80</strain>
    </source>
</reference>
<sequence length="89" mass="9610">MKRVRPGDLCAVIDEDDVVYVAPLPDGPILVLDGVSALIWQAVRDPQIDDAVAHVAASTAQRSEDIAGHVEDFVDDLVRRGVLTYVDQG</sequence>
<gene>
    <name evidence="1" type="ORF">WDU99_08005</name>
</gene>
<proteinExistence type="predicted"/>
<dbReference type="InterPro" id="IPR008792">
    <property type="entry name" value="PQQD"/>
</dbReference>
<dbReference type="Proteomes" id="UP001371224">
    <property type="component" value="Unassembled WGS sequence"/>
</dbReference>
<dbReference type="RefSeq" id="WP_337331922.1">
    <property type="nucleotide sequence ID" value="NZ_JBBDGM010000005.1"/>
</dbReference>
<protein>
    <submittedName>
        <fullName evidence="1">PqqD family protein</fullName>
    </submittedName>
</protein>
<dbReference type="InterPro" id="IPR041881">
    <property type="entry name" value="PqqD_sf"/>
</dbReference>
<dbReference type="Pfam" id="PF05402">
    <property type="entry name" value="PqqD"/>
    <property type="match status" value="1"/>
</dbReference>
<accession>A0ABU8LCF5</accession>
<keyword evidence="2" id="KW-1185">Reference proteome</keyword>
<evidence type="ECO:0000313" key="1">
    <source>
        <dbReference type="EMBL" id="MEJ1088256.1"/>
    </source>
</evidence>
<name>A0ABU8LCF5_9MICO</name>
<dbReference type="EMBL" id="JBBDGM010000005">
    <property type="protein sequence ID" value="MEJ1088256.1"/>
    <property type="molecule type" value="Genomic_DNA"/>
</dbReference>
<dbReference type="Gene3D" id="1.10.10.1150">
    <property type="entry name" value="Coenzyme PQQ synthesis protein D (PqqD)"/>
    <property type="match status" value="1"/>
</dbReference>
<comment type="caution">
    <text evidence="1">The sequence shown here is derived from an EMBL/GenBank/DDBJ whole genome shotgun (WGS) entry which is preliminary data.</text>
</comment>
<evidence type="ECO:0000313" key="2">
    <source>
        <dbReference type="Proteomes" id="UP001371224"/>
    </source>
</evidence>
<organism evidence="1 2">
    <name type="scientific">Microbacterium bandirmense</name>
    <dbReference type="NCBI Taxonomy" id="3122050"/>
    <lineage>
        <taxon>Bacteria</taxon>
        <taxon>Bacillati</taxon>
        <taxon>Actinomycetota</taxon>
        <taxon>Actinomycetes</taxon>
        <taxon>Micrococcales</taxon>
        <taxon>Microbacteriaceae</taxon>
        <taxon>Microbacterium</taxon>
    </lineage>
</organism>